<sequence>MGDLPEKVGAGFLFVSGGSALLLKRSSKHNDQASPQVQFPRPMVE</sequence>
<gene>
    <name evidence="2" type="ORF">HaLaN_02089</name>
</gene>
<evidence type="ECO:0000256" key="1">
    <source>
        <dbReference type="SAM" id="MobiDB-lite"/>
    </source>
</evidence>
<evidence type="ECO:0000313" key="2">
    <source>
        <dbReference type="EMBL" id="GFH07306.1"/>
    </source>
</evidence>
<evidence type="ECO:0000313" key="3">
    <source>
        <dbReference type="Proteomes" id="UP000485058"/>
    </source>
</evidence>
<proteinExistence type="predicted"/>
<comment type="caution">
    <text evidence="2">The sequence shown here is derived from an EMBL/GenBank/DDBJ whole genome shotgun (WGS) entry which is preliminary data.</text>
</comment>
<name>A0A699YJZ4_HAELA</name>
<feature type="region of interest" description="Disordered" evidence="1">
    <location>
        <begin position="26"/>
        <end position="45"/>
    </location>
</feature>
<dbReference type="AlphaFoldDB" id="A0A699YJZ4"/>
<organism evidence="2 3">
    <name type="scientific">Haematococcus lacustris</name>
    <name type="common">Green alga</name>
    <name type="synonym">Haematococcus pluvialis</name>
    <dbReference type="NCBI Taxonomy" id="44745"/>
    <lineage>
        <taxon>Eukaryota</taxon>
        <taxon>Viridiplantae</taxon>
        <taxon>Chlorophyta</taxon>
        <taxon>core chlorophytes</taxon>
        <taxon>Chlorophyceae</taxon>
        <taxon>CS clade</taxon>
        <taxon>Chlamydomonadales</taxon>
        <taxon>Haematococcaceae</taxon>
        <taxon>Haematococcus</taxon>
    </lineage>
</organism>
<dbReference type="EMBL" id="BLLF01000087">
    <property type="protein sequence ID" value="GFH07306.1"/>
    <property type="molecule type" value="Genomic_DNA"/>
</dbReference>
<feature type="non-terminal residue" evidence="2">
    <location>
        <position position="45"/>
    </location>
</feature>
<accession>A0A699YJZ4</accession>
<feature type="non-terminal residue" evidence="2">
    <location>
        <position position="1"/>
    </location>
</feature>
<protein>
    <submittedName>
        <fullName evidence="2">Uncharacterized protein</fullName>
    </submittedName>
</protein>
<reference evidence="2 3" key="1">
    <citation type="submission" date="2020-02" db="EMBL/GenBank/DDBJ databases">
        <title>Draft genome sequence of Haematococcus lacustris strain NIES-144.</title>
        <authorList>
            <person name="Morimoto D."/>
            <person name="Nakagawa S."/>
            <person name="Yoshida T."/>
            <person name="Sawayama S."/>
        </authorList>
    </citation>
    <scope>NUCLEOTIDE SEQUENCE [LARGE SCALE GENOMIC DNA]</scope>
    <source>
        <strain evidence="2 3">NIES-144</strain>
    </source>
</reference>
<dbReference type="Proteomes" id="UP000485058">
    <property type="component" value="Unassembled WGS sequence"/>
</dbReference>
<keyword evidence="3" id="KW-1185">Reference proteome</keyword>